<gene>
    <name evidence="1" type="ORF">C7383_102297</name>
</gene>
<dbReference type="AlphaFoldDB" id="A0AB73T852"/>
<name>A0AB73T852_9FIRM</name>
<evidence type="ECO:0000313" key="2">
    <source>
        <dbReference type="Proteomes" id="UP000245412"/>
    </source>
</evidence>
<sequence length="71" mass="8759">MIPEYKISNYDKMKDSMADVFLQYNQEEIISKFSLEYDKKYLYVLFVDRKYRINRETGAVSWSEEIFSKHW</sequence>
<protein>
    <submittedName>
        <fullName evidence="1">Uncharacterized protein</fullName>
    </submittedName>
</protein>
<evidence type="ECO:0000313" key="1">
    <source>
        <dbReference type="EMBL" id="PWJ78161.1"/>
    </source>
</evidence>
<dbReference type="EMBL" id="QGGY01000002">
    <property type="protein sequence ID" value="PWJ78161.1"/>
    <property type="molecule type" value="Genomic_DNA"/>
</dbReference>
<dbReference type="RefSeq" id="WP_109625095.1">
    <property type="nucleotide sequence ID" value="NZ_CABJAT010000002.1"/>
</dbReference>
<comment type="caution">
    <text evidence="1">The sequence shown here is derived from an EMBL/GenBank/DDBJ whole genome shotgun (WGS) entry which is preliminary data.</text>
</comment>
<organism evidence="1 2">
    <name type="scientific">Murimonas intestini</name>
    <dbReference type="NCBI Taxonomy" id="1337051"/>
    <lineage>
        <taxon>Bacteria</taxon>
        <taxon>Bacillati</taxon>
        <taxon>Bacillota</taxon>
        <taxon>Clostridia</taxon>
        <taxon>Lachnospirales</taxon>
        <taxon>Lachnospiraceae</taxon>
        <taxon>Murimonas</taxon>
    </lineage>
</organism>
<proteinExistence type="predicted"/>
<accession>A0AB73T852</accession>
<dbReference type="Proteomes" id="UP000245412">
    <property type="component" value="Unassembled WGS sequence"/>
</dbReference>
<reference evidence="1 2" key="1">
    <citation type="submission" date="2018-05" db="EMBL/GenBank/DDBJ databases">
        <authorList>
            <person name="Goeker M."/>
            <person name="Huntemann M."/>
            <person name="Clum A."/>
            <person name="Pillay M."/>
            <person name="Palaniappan K."/>
            <person name="Varghese N."/>
            <person name="Mikhailova N."/>
            <person name="Stamatis D."/>
            <person name="Reddy T."/>
            <person name="Daum C."/>
            <person name="Shapiro N."/>
            <person name="Ivanova N."/>
            <person name="Kyrpides N."/>
            <person name="Woyke T."/>
        </authorList>
    </citation>
    <scope>NUCLEOTIDE SEQUENCE [LARGE SCALE GENOMIC DNA]</scope>
    <source>
        <strain evidence="1 2">DSM 26524</strain>
    </source>
</reference>
<keyword evidence="2" id="KW-1185">Reference proteome</keyword>